<dbReference type="PANTHER" id="PTHR11228">
    <property type="entry name" value="RADICAL SAM DOMAIN PROTEIN"/>
    <property type="match status" value="1"/>
</dbReference>
<evidence type="ECO:0000313" key="8">
    <source>
        <dbReference type="Proteomes" id="UP000191931"/>
    </source>
</evidence>
<dbReference type="PROSITE" id="PS51918">
    <property type="entry name" value="RADICAL_SAM"/>
    <property type="match status" value="1"/>
</dbReference>
<evidence type="ECO:0000256" key="4">
    <source>
        <dbReference type="ARBA" id="ARBA00023004"/>
    </source>
</evidence>
<keyword evidence="8" id="KW-1185">Reference proteome</keyword>
<dbReference type="STRING" id="1246637.MTBBW1_790040"/>
<evidence type="ECO:0000313" key="7">
    <source>
        <dbReference type="EMBL" id="SLM32642.1"/>
    </source>
</evidence>
<dbReference type="AlphaFoldDB" id="A0A1W1HJU2"/>
<evidence type="ECO:0000256" key="1">
    <source>
        <dbReference type="ARBA" id="ARBA00001966"/>
    </source>
</evidence>
<evidence type="ECO:0000256" key="3">
    <source>
        <dbReference type="ARBA" id="ARBA00022723"/>
    </source>
</evidence>
<dbReference type="InterPro" id="IPR007197">
    <property type="entry name" value="rSAM"/>
</dbReference>
<dbReference type="RefSeq" id="WP_080802684.1">
    <property type="nucleotide sequence ID" value="NZ_LT828543.1"/>
</dbReference>
<keyword evidence="4" id="KW-0408">Iron</keyword>
<dbReference type="SUPFAM" id="SSF102114">
    <property type="entry name" value="Radical SAM enzymes"/>
    <property type="match status" value="1"/>
</dbReference>
<gene>
    <name evidence="7" type="ORF">MTBBW1_790040</name>
</gene>
<dbReference type="SFLD" id="SFLDG01067">
    <property type="entry name" value="SPASM/twitch_domain_containing"/>
    <property type="match status" value="1"/>
</dbReference>
<feature type="domain" description="Radical SAM core" evidence="6">
    <location>
        <begin position="15"/>
        <end position="271"/>
    </location>
</feature>
<keyword evidence="2" id="KW-0949">S-adenosyl-L-methionine</keyword>
<dbReference type="InterPro" id="IPR058240">
    <property type="entry name" value="rSAM_sf"/>
</dbReference>
<protein>
    <submittedName>
        <fullName evidence="7">Radical SAM domain protein</fullName>
    </submittedName>
</protein>
<keyword evidence="5" id="KW-0411">Iron-sulfur</keyword>
<dbReference type="PANTHER" id="PTHR11228:SF7">
    <property type="entry name" value="PQQA PEPTIDE CYCLASE"/>
    <property type="match status" value="1"/>
</dbReference>
<evidence type="ECO:0000259" key="6">
    <source>
        <dbReference type="PROSITE" id="PS51918"/>
    </source>
</evidence>
<dbReference type="Gene3D" id="3.20.20.70">
    <property type="entry name" value="Aldolase class I"/>
    <property type="match status" value="1"/>
</dbReference>
<dbReference type="InterPro" id="IPR050377">
    <property type="entry name" value="Radical_SAM_PqqE_MftC-like"/>
</dbReference>
<keyword evidence="3" id="KW-0479">Metal-binding</keyword>
<accession>A0A1W1HJU2</accession>
<dbReference type="OrthoDB" id="7021155at2"/>
<dbReference type="GO" id="GO:0046872">
    <property type="term" value="F:metal ion binding"/>
    <property type="evidence" value="ECO:0007669"/>
    <property type="project" value="UniProtKB-KW"/>
</dbReference>
<proteinExistence type="predicted"/>
<evidence type="ECO:0000256" key="5">
    <source>
        <dbReference type="ARBA" id="ARBA00023014"/>
    </source>
</evidence>
<comment type="cofactor">
    <cofactor evidence="1">
        <name>[4Fe-4S] cluster</name>
        <dbReference type="ChEBI" id="CHEBI:49883"/>
    </cofactor>
</comment>
<dbReference type="Pfam" id="PF04055">
    <property type="entry name" value="Radical_SAM"/>
    <property type="match status" value="1"/>
</dbReference>
<name>A0A1W1HJU2_9BACT</name>
<dbReference type="GO" id="GO:0003824">
    <property type="term" value="F:catalytic activity"/>
    <property type="evidence" value="ECO:0007669"/>
    <property type="project" value="InterPro"/>
</dbReference>
<dbReference type="SFLD" id="SFLDS00029">
    <property type="entry name" value="Radical_SAM"/>
    <property type="match status" value="1"/>
</dbReference>
<dbReference type="InterPro" id="IPR013785">
    <property type="entry name" value="Aldolase_TIM"/>
</dbReference>
<dbReference type="GO" id="GO:0051536">
    <property type="term" value="F:iron-sulfur cluster binding"/>
    <property type="evidence" value="ECO:0007669"/>
    <property type="project" value="UniProtKB-KW"/>
</dbReference>
<organism evidence="7 8">
    <name type="scientific">Desulfamplus magnetovallimortis</name>
    <dbReference type="NCBI Taxonomy" id="1246637"/>
    <lineage>
        <taxon>Bacteria</taxon>
        <taxon>Pseudomonadati</taxon>
        <taxon>Thermodesulfobacteriota</taxon>
        <taxon>Desulfobacteria</taxon>
        <taxon>Desulfobacterales</taxon>
        <taxon>Desulfobacteraceae</taxon>
        <taxon>Desulfamplus</taxon>
    </lineage>
</organism>
<dbReference type="CDD" id="cd01335">
    <property type="entry name" value="Radical_SAM"/>
    <property type="match status" value="1"/>
</dbReference>
<reference evidence="7 8" key="1">
    <citation type="submission" date="2017-03" db="EMBL/GenBank/DDBJ databases">
        <authorList>
            <person name="Afonso C.L."/>
            <person name="Miller P.J."/>
            <person name="Scott M.A."/>
            <person name="Spackman E."/>
            <person name="Goraichik I."/>
            <person name="Dimitrov K.M."/>
            <person name="Suarez D.L."/>
            <person name="Swayne D.E."/>
        </authorList>
    </citation>
    <scope>NUCLEOTIDE SEQUENCE [LARGE SCALE GENOMIC DNA]</scope>
    <source>
        <strain evidence="7">PRJEB14757</strain>
    </source>
</reference>
<dbReference type="EMBL" id="FWEV01000324">
    <property type="protein sequence ID" value="SLM32642.1"/>
    <property type="molecule type" value="Genomic_DNA"/>
</dbReference>
<evidence type="ECO:0000256" key="2">
    <source>
        <dbReference type="ARBA" id="ARBA00022691"/>
    </source>
</evidence>
<dbReference type="Proteomes" id="UP000191931">
    <property type="component" value="Unassembled WGS sequence"/>
</dbReference>
<sequence length="402" mass="46148">MQKFAHDAISAIFPTIYPGQLVLQITDACNATCGQCGMRVTNRFPRTRMSLDYVKAIIDRAAENRVKAISFTGGEPFLMAEELFEMIRHAHRAGIPFIRTGTNGFLLRFTGDEDNFKKRVYPLAEKLAKSGLRNFWISIDSASPNRHERMRGLPGVIKGIEQALPIFESAGIYPSANLGINRYMGRGESPLMLLSQNRDAFHHAACEAFSQFYRFVVDLGFTIVNACYPMSMEDNREAVYSATSRDTLVSFSREEKVILFQALMETIPGYRKQIRIFSPLSSLHALIKQYTRQGNCYSSYPCLGGHSFFFVDSRDGNTYPCGYRGSENMGKYQTLNMKSVINKKTFCRRCDWECFRDPSELFGPFMEMLNHPLSLLKRFHEDPEMIKYLFSDLRYYQKCDFF</sequence>